<evidence type="ECO:0000256" key="1">
    <source>
        <dbReference type="SAM" id="Phobius"/>
    </source>
</evidence>
<feature type="transmembrane region" description="Helical" evidence="1">
    <location>
        <begin position="6"/>
        <end position="27"/>
    </location>
</feature>
<keyword evidence="1" id="KW-0472">Membrane</keyword>
<comment type="caution">
    <text evidence="2">The sequence shown here is derived from an EMBL/GenBank/DDBJ whole genome shotgun (WGS) entry which is preliminary data.</text>
</comment>
<keyword evidence="1" id="KW-1133">Transmembrane helix</keyword>
<proteinExistence type="predicted"/>
<keyword evidence="3" id="KW-1185">Reference proteome</keyword>
<dbReference type="RefSeq" id="WP_311685829.1">
    <property type="nucleotide sequence ID" value="NZ_JAVRHM010000016.1"/>
</dbReference>
<evidence type="ECO:0000313" key="3">
    <source>
        <dbReference type="Proteomes" id="UP001261624"/>
    </source>
</evidence>
<reference evidence="2 3" key="1">
    <citation type="submission" date="2023-09" db="EMBL/GenBank/DDBJ databases">
        <authorList>
            <person name="Rey-Velasco X."/>
        </authorList>
    </citation>
    <scope>NUCLEOTIDE SEQUENCE [LARGE SCALE GENOMIC DNA]</scope>
    <source>
        <strain evidence="2 3">F188</strain>
    </source>
</reference>
<organism evidence="2 3">
    <name type="scientific">Autumnicola patrickiae</name>
    <dbReference type="NCBI Taxonomy" id="3075591"/>
    <lineage>
        <taxon>Bacteria</taxon>
        <taxon>Pseudomonadati</taxon>
        <taxon>Bacteroidota</taxon>
        <taxon>Flavobacteriia</taxon>
        <taxon>Flavobacteriales</taxon>
        <taxon>Flavobacteriaceae</taxon>
        <taxon>Autumnicola</taxon>
    </lineage>
</organism>
<sequence>MENEIIKIILASSLIAAIISAVVSYFTSVKLKSLDFKNDYYKEILKKRLNAYELIENQIILLKTVVLGDDQKPYHIIFGSGDKKFFEFQQNLHLASVHGLWIDPKTTKSLEKLNSLFFNLNIKVHSKSDIEIETIGKEYYQKISDLRFTLENDVKKGLYNLTDMKKTFQTTDKNEKRIIYKE</sequence>
<protein>
    <submittedName>
        <fullName evidence="2">Uncharacterized protein</fullName>
    </submittedName>
</protein>
<dbReference type="Proteomes" id="UP001261624">
    <property type="component" value="Unassembled WGS sequence"/>
</dbReference>
<evidence type="ECO:0000313" key="2">
    <source>
        <dbReference type="EMBL" id="MDT0690870.1"/>
    </source>
</evidence>
<name>A0ABU3E4K8_9FLAO</name>
<accession>A0ABU3E4K8</accession>
<keyword evidence="1" id="KW-0812">Transmembrane</keyword>
<gene>
    <name evidence="2" type="ORF">RM549_13815</name>
</gene>
<dbReference type="EMBL" id="JAVRHM010000016">
    <property type="protein sequence ID" value="MDT0690870.1"/>
    <property type="molecule type" value="Genomic_DNA"/>
</dbReference>